<evidence type="ECO:0000313" key="4">
    <source>
        <dbReference type="Proteomes" id="UP001595773"/>
    </source>
</evidence>
<reference evidence="4" key="1">
    <citation type="journal article" date="2019" name="Int. J. Syst. Evol. Microbiol.">
        <title>The Global Catalogue of Microorganisms (GCM) 10K type strain sequencing project: providing services to taxonomists for standard genome sequencing and annotation.</title>
        <authorList>
            <consortium name="The Broad Institute Genomics Platform"/>
            <consortium name="The Broad Institute Genome Sequencing Center for Infectious Disease"/>
            <person name="Wu L."/>
            <person name="Ma J."/>
        </authorList>
    </citation>
    <scope>NUCLEOTIDE SEQUENCE [LARGE SCALE GENOMIC DNA]</scope>
    <source>
        <strain evidence="4">CGMCC 1.10698</strain>
    </source>
</reference>
<evidence type="ECO:0000256" key="1">
    <source>
        <dbReference type="ARBA" id="ARBA00006096"/>
    </source>
</evidence>
<dbReference type="GO" id="GO:0009002">
    <property type="term" value="F:serine-type D-Ala-D-Ala carboxypeptidase activity"/>
    <property type="evidence" value="ECO:0007669"/>
    <property type="project" value="UniProtKB-EC"/>
</dbReference>
<keyword evidence="4" id="KW-1185">Reference proteome</keyword>
<keyword evidence="3" id="KW-0645">Protease</keyword>
<dbReference type="RefSeq" id="WP_230068059.1">
    <property type="nucleotide sequence ID" value="NZ_BAABLL010000006.1"/>
</dbReference>
<dbReference type="PANTHER" id="PTHR30023:SF0">
    <property type="entry name" value="PENICILLIN-SENSITIVE CARBOXYPEPTIDASE A"/>
    <property type="match status" value="1"/>
</dbReference>
<proteinExistence type="inferred from homology"/>
<dbReference type="PROSITE" id="PS51257">
    <property type="entry name" value="PROKAR_LIPOPROTEIN"/>
    <property type="match status" value="1"/>
</dbReference>
<dbReference type="InterPro" id="IPR012338">
    <property type="entry name" value="Beta-lactam/transpept-like"/>
</dbReference>
<protein>
    <submittedName>
        <fullName evidence="3">D-alanyl-D-alanine carboxypeptidase/D-alanyl-D-alanine-endopeptidase</fullName>
        <ecNumber evidence="3">3.4.16.4</ecNumber>
    </submittedName>
</protein>
<dbReference type="EC" id="3.4.16.4" evidence="3"/>
<dbReference type="InterPro" id="IPR000667">
    <property type="entry name" value="Peptidase_S13"/>
</dbReference>
<dbReference type="Gene3D" id="3.40.710.10">
    <property type="entry name" value="DD-peptidase/beta-lactamase superfamily"/>
    <property type="match status" value="1"/>
</dbReference>
<dbReference type="EMBL" id="JBHSCQ010000016">
    <property type="protein sequence ID" value="MFC4266031.1"/>
    <property type="molecule type" value="Genomic_DNA"/>
</dbReference>
<name>A0ABV8R0N5_9MICC</name>
<evidence type="ECO:0000256" key="2">
    <source>
        <dbReference type="ARBA" id="ARBA00022801"/>
    </source>
</evidence>
<comment type="caution">
    <text evidence="3">The sequence shown here is derived from an EMBL/GenBank/DDBJ whole genome shotgun (WGS) entry which is preliminary data.</text>
</comment>
<keyword evidence="3" id="KW-0121">Carboxypeptidase</keyword>
<dbReference type="Gene3D" id="3.50.80.20">
    <property type="entry name" value="D-Ala-D-Ala carboxypeptidase C, peptidase S13"/>
    <property type="match status" value="1"/>
</dbReference>
<dbReference type="SUPFAM" id="SSF56601">
    <property type="entry name" value="beta-lactamase/transpeptidase-like"/>
    <property type="match status" value="1"/>
</dbReference>
<dbReference type="Pfam" id="PF02113">
    <property type="entry name" value="Peptidase_S13"/>
    <property type="match status" value="1"/>
</dbReference>
<accession>A0ABV8R0N5</accession>
<dbReference type="Proteomes" id="UP001595773">
    <property type="component" value="Unassembled WGS sequence"/>
</dbReference>
<keyword evidence="2 3" id="KW-0378">Hydrolase</keyword>
<dbReference type="PANTHER" id="PTHR30023">
    <property type="entry name" value="D-ALANYL-D-ALANINE CARBOXYPEPTIDASE"/>
    <property type="match status" value="1"/>
</dbReference>
<evidence type="ECO:0000313" key="3">
    <source>
        <dbReference type="EMBL" id="MFC4266031.1"/>
    </source>
</evidence>
<gene>
    <name evidence="3" type="primary">dacB</name>
    <name evidence="3" type="ORF">ACFOW9_10505</name>
</gene>
<dbReference type="NCBIfam" id="TIGR00666">
    <property type="entry name" value="PBP4"/>
    <property type="match status" value="1"/>
</dbReference>
<organism evidence="3 4">
    <name type="scientific">Arthrobacter cryoconiti</name>
    <dbReference type="NCBI Taxonomy" id="748907"/>
    <lineage>
        <taxon>Bacteria</taxon>
        <taxon>Bacillati</taxon>
        <taxon>Actinomycetota</taxon>
        <taxon>Actinomycetes</taxon>
        <taxon>Micrococcales</taxon>
        <taxon>Micrococcaceae</taxon>
        <taxon>Arthrobacter</taxon>
    </lineage>
</organism>
<sequence length="542" mass="55771">MSRPTTTARPARTGLLRGVGIAAIVASASLTAGCVGGTAGTTSTPTAGISSVPGLPDAALTVMNQPQFSSGRWSISAKDLDTGETLINLDGDKLAEPGSFVKTYSAGAAWVKWGPDHTVTTPVKQSGTVADGTLTGDLILVGQGDLTMGGRTKADGTVDFTNLDHNDANPLPGATLTPEDPLTGLNNLAAQVKASGITAVNGDVIVDDRLFSGTLDKKPVTPIIINQNLLDIVITPGAEGKPATAALTPAVAPWKLVSDVQTVDAGKSTELSNPKVSPDDPNTILISGTVAAGSQPALKVYELEDPATFARTALIEALQRAGVSVSANPTAPNREQSLPARAAVTALSSAAELVSLPLGEEVKYVMKISYNRGAQALLCRLAADAGESKCDDGLPVMQSIWATAGLDTLGASLVDGSGLDGNFITPRNAVDIQTIMAKRPDAKRWRDTLPILGVDGSLADVQAGSEAAGKVFAKTGTLLGSDAFNGRFRLVTKTLGGVMDTKKGRHLAFTIIVNHGFYKDLAGVFEANDDVGKVAALIQQAY</sequence>
<comment type="similarity">
    <text evidence="1">Belongs to the peptidase S13 family.</text>
</comment>